<keyword evidence="8" id="KW-1185">Reference proteome</keyword>
<dbReference type="InterPro" id="IPR016024">
    <property type="entry name" value="ARM-type_fold"/>
</dbReference>
<accession>A0A7J7MYA7</accession>
<dbReference type="Pfam" id="PF12333">
    <property type="entry name" value="Ipi1_N"/>
    <property type="match status" value="1"/>
</dbReference>
<evidence type="ECO:0000256" key="5">
    <source>
        <dbReference type="SAM" id="MobiDB-lite"/>
    </source>
</evidence>
<evidence type="ECO:0000256" key="2">
    <source>
        <dbReference type="ARBA" id="ARBA00006427"/>
    </source>
</evidence>
<dbReference type="Pfam" id="PF00098">
    <property type="entry name" value="zf-CCHC"/>
    <property type="match status" value="1"/>
</dbReference>
<feature type="region of interest" description="Disordered" evidence="5">
    <location>
        <begin position="235"/>
        <end position="258"/>
    </location>
</feature>
<dbReference type="SUPFAM" id="SSF57756">
    <property type="entry name" value="Retrovirus zinc finger-like domains"/>
    <property type="match status" value="1"/>
</dbReference>
<organism evidence="7 8">
    <name type="scientific">Kingdonia uniflora</name>
    <dbReference type="NCBI Taxonomy" id="39325"/>
    <lineage>
        <taxon>Eukaryota</taxon>
        <taxon>Viridiplantae</taxon>
        <taxon>Streptophyta</taxon>
        <taxon>Embryophyta</taxon>
        <taxon>Tracheophyta</taxon>
        <taxon>Spermatophyta</taxon>
        <taxon>Magnoliopsida</taxon>
        <taxon>Ranunculales</taxon>
        <taxon>Circaeasteraceae</taxon>
        <taxon>Kingdonia</taxon>
    </lineage>
</organism>
<dbReference type="OrthoDB" id="361362at2759"/>
<dbReference type="InterPro" id="IPR011989">
    <property type="entry name" value="ARM-like"/>
</dbReference>
<evidence type="ECO:0000256" key="4">
    <source>
        <dbReference type="PROSITE-ProRule" id="PRU00047"/>
    </source>
</evidence>
<feature type="region of interest" description="Disordered" evidence="5">
    <location>
        <begin position="279"/>
        <end position="325"/>
    </location>
</feature>
<keyword evidence="3" id="KW-0539">Nucleus</keyword>
<reference evidence="7 8" key="1">
    <citation type="journal article" date="2020" name="IScience">
        <title>Genome Sequencing of the Endangered Kingdonia uniflora (Circaeasteraceae, Ranunculales) Reveals Potential Mechanisms of Evolutionary Specialization.</title>
        <authorList>
            <person name="Sun Y."/>
            <person name="Deng T."/>
            <person name="Zhang A."/>
            <person name="Moore M.J."/>
            <person name="Landis J.B."/>
            <person name="Lin N."/>
            <person name="Zhang H."/>
            <person name="Zhang X."/>
            <person name="Huang J."/>
            <person name="Zhang X."/>
            <person name="Sun H."/>
            <person name="Wang H."/>
        </authorList>
    </citation>
    <scope>NUCLEOTIDE SEQUENCE [LARGE SCALE GENOMIC DNA]</scope>
    <source>
        <strain evidence="7">TB1705</strain>
        <tissue evidence="7">Leaf</tissue>
    </source>
</reference>
<evidence type="ECO:0000313" key="8">
    <source>
        <dbReference type="Proteomes" id="UP000541444"/>
    </source>
</evidence>
<dbReference type="PANTHER" id="PTHR16056:SF2">
    <property type="entry name" value="TESTIS-EXPRESSED PROTEIN 10"/>
    <property type="match status" value="1"/>
</dbReference>
<feature type="domain" description="CCHC-type" evidence="6">
    <location>
        <begin position="455"/>
        <end position="470"/>
    </location>
</feature>
<evidence type="ECO:0000313" key="7">
    <source>
        <dbReference type="EMBL" id="KAF6159856.1"/>
    </source>
</evidence>
<dbReference type="Gene3D" id="4.10.60.10">
    <property type="entry name" value="Zinc finger, CCHC-type"/>
    <property type="match status" value="1"/>
</dbReference>
<dbReference type="PANTHER" id="PTHR16056">
    <property type="entry name" value="REGULATOR OF MICROTUBULE DYNAMICS PROTEIN"/>
    <property type="match status" value="1"/>
</dbReference>
<evidence type="ECO:0000256" key="1">
    <source>
        <dbReference type="ARBA" id="ARBA00004123"/>
    </source>
</evidence>
<dbReference type="InterPro" id="IPR001878">
    <property type="entry name" value="Znf_CCHC"/>
</dbReference>
<gene>
    <name evidence="7" type="ORF">GIB67_032940</name>
</gene>
<dbReference type="AlphaFoldDB" id="A0A7J7MYA7"/>
<protein>
    <recommendedName>
        <fullName evidence="6">CCHC-type domain-containing protein</fullName>
    </recommendedName>
</protein>
<dbReference type="EMBL" id="JACGCM010001183">
    <property type="protein sequence ID" value="KAF6159856.1"/>
    <property type="molecule type" value="Genomic_DNA"/>
</dbReference>
<dbReference type="SUPFAM" id="SSF48371">
    <property type="entry name" value="ARM repeat"/>
    <property type="match status" value="1"/>
</dbReference>
<name>A0A7J7MYA7_9MAGN</name>
<evidence type="ECO:0000259" key="6">
    <source>
        <dbReference type="PROSITE" id="PS50158"/>
    </source>
</evidence>
<keyword evidence="4" id="KW-0479">Metal-binding</keyword>
<feature type="compositionally biased region" description="Basic and acidic residues" evidence="5">
    <location>
        <begin position="486"/>
        <end position="495"/>
    </location>
</feature>
<evidence type="ECO:0000256" key="3">
    <source>
        <dbReference type="ARBA" id="ARBA00023242"/>
    </source>
</evidence>
<dbReference type="Proteomes" id="UP000541444">
    <property type="component" value="Unassembled WGS sequence"/>
</dbReference>
<sequence length="507" mass="57151">MGRPKLTARKHGGVDFKKIKKKIGRRLPPPKNTTKTEIKSKAIVLPEQSLVADRTGLAQSSGLTLKELLQLTSHTNVKSRIRALTCIRELLLKNQPELKLHKLAIIEKLRERITDDDKKVCETLYELLESVIFPGIKEETPGPFTSLIMAYIFNAMTHLSIHIRLMAFEFFDLVVQHYPSSILSHAEKVLQNYEDILRKNHIYLEDKGQLKSGLLGLVHYLSMLPHDKKVHSSSFCKVKEKKKAGRRLPSPKNATNTEVKSEVYLSSAGNFASIGIRAKGGTENAANPTRRRRASANQRDDSEESSQEEEFEGNHNDSSDGFDARDFRKERNVTNYTEDFFSLSTRADLNESMDQKVGRYLKGLKLSIQHDLTFKEIDTIDEAIRYAFKSEELQTKRNALRLCSHLSGLRYSSGISKPNAIADTVKASTTTSTSTTVGRAPVRTSAISHGNDFTCYRCGEVGHKSNVCPKRRQVNFADGGEESEEGEPKYDHSEDAMQYQPMKECQV</sequence>
<dbReference type="GO" id="GO:0003676">
    <property type="term" value="F:nucleic acid binding"/>
    <property type="evidence" value="ECO:0007669"/>
    <property type="project" value="InterPro"/>
</dbReference>
<dbReference type="SMART" id="SM00343">
    <property type="entry name" value="ZnF_C2HC"/>
    <property type="match status" value="1"/>
</dbReference>
<dbReference type="GO" id="GO:0008270">
    <property type="term" value="F:zinc ion binding"/>
    <property type="evidence" value="ECO:0007669"/>
    <property type="project" value="UniProtKB-KW"/>
</dbReference>
<comment type="similarity">
    <text evidence="2">Belongs to the IPI1/TEX10 family.</text>
</comment>
<feature type="compositionally biased region" description="Acidic residues" evidence="5">
    <location>
        <begin position="301"/>
        <end position="311"/>
    </location>
</feature>
<comment type="subcellular location">
    <subcellularLocation>
        <location evidence="1">Nucleus</location>
    </subcellularLocation>
</comment>
<dbReference type="InterPro" id="IPR024679">
    <property type="entry name" value="Ipi1_N"/>
</dbReference>
<dbReference type="PROSITE" id="PS50158">
    <property type="entry name" value="ZF_CCHC"/>
    <property type="match status" value="1"/>
</dbReference>
<comment type="caution">
    <text evidence="7">The sequence shown here is derived from an EMBL/GenBank/DDBJ whole genome shotgun (WGS) entry which is preliminary data.</text>
</comment>
<dbReference type="InterPro" id="IPR036875">
    <property type="entry name" value="Znf_CCHC_sf"/>
</dbReference>
<dbReference type="Gene3D" id="1.25.10.10">
    <property type="entry name" value="Leucine-rich Repeat Variant"/>
    <property type="match status" value="1"/>
</dbReference>
<proteinExistence type="inferred from homology"/>
<dbReference type="GO" id="GO:0005634">
    <property type="term" value="C:nucleus"/>
    <property type="evidence" value="ECO:0007669"/>
    <property type="project" value="UniProtKB-SubCell"/>
</dbReference>
<feature type="region of interest" description="Disordered" evidence="5">
    <location>
        <begin position="474"/>
        <end position="507"/>
    </location>
</feature>
<keyword evidence="4" id="KW-0863">Zinc-finger</keyword>
<keyword evidence="4" id="KW-0862">Zinc</keyword>
<feature type="compositionally biased region" description="Basic and acidic residues" evidence="5">
    <location>
        <begin position="312"/>
        <end position="325"/>
    </location>
</feature>